<evidence type="ECO:0000256" key="2">
    <source>
        <dbReference type="ARBA" id="ARBA00023002"/>
    </source>
</evidence>
<dbReference type="Pfam" id="PF04166">
    <property type="entry name" value="PdxA"/>
    <property type="match status" value="1"/>
</dbReference>
<dbReference type="AlphaFoldDB" id="A0A077DJ70"/>
<dbReference type="Gene3D" id="3.40.718.10">
    <property type="entry name" value="Isopropylmalate Dehydrogenase"/>
    <property type="match status" value="1"/>
</dbReference>
<proteinExistence type="predicted"/>
<evidence type="ECO:0000313" key="5">
    <source>
        <dbReference type="Proteomes" id="UP000028945"/>
    </source>
</evidence>
<dbReference type="KEGG" id="bpsi:IX83_07560"/>
<name>A0A077DJ70_9BURK</name>
<dbReference type="InterPro" id="IPR005255">
    <property type="entry name" value="PdxA_fam"/>
</dbReference>
<reference evidence="4 5" key="1">
    <citation type="journal article" date="2014" name="BMC Genomics">
        <title>A genomic perspective on a new bacterial genus and species from the Alcaligenaceae family, Basilea psittacipulmonis.</title>
        <authorList>
            <person name="Whiteson K.L."/>
            <person name="Hernandez D."/>
            <person name="Lazarevic V."/>
            <person name="Gaia N."/>
            <person name="Farinelli L."/>
            <person name="Francois P."/>
            <person name="Pilo P."/>
            <person name="Frey J."/>
            <person name="Schrenzel J."/>
        </authorList>
    </citation>
    <scope>NUCLEOTIDE SEQUENCE [LARGE SCALE GENOMIC DNA]</scope>
    <source>
        <strain evidence="4 5">DSM 24701</strain>
    </source>
</reference>
<dbReference type="HOGENOM" id="CLU_040168_1_0_4"/>
<dbReference type="PANTHER" id="PTHR30004:SF6">
    <property type="entry name" value="D-THREONATE 4-PHOSPHATE DEHYDROGENASE"/>
    <property type="match status" value="1"/>
</dbReference>
<dbReference type="GO" id="GO:0046872">
    <property type="term" value="F:metal ion binding"/>
    <property type="evidence" value="ECO:0007669"/>
    <property type="project" value="UniProtKB-KW"/>
</dbReference>
<dbReference type="eggNOG" id="COG1995">
    <property type="taxonomic scope" value="Bacteria"/>
</dbReference>
<evidence type="ECO:0000313" key="4">
    <source>
        <dbReference type="EMBL" id="AIL33168.1"/>
    </source>
</evidence>
<dbReference type="GO" id="GO:0016491">
    <property type="term" value="F:oxidoreductase activity"/>
    <property type="evidence" value="ECO:0007669"/>
    <property type="project" value="UniProtKB-KW"/>
</dbReference>
<gene>
    <name evidence="4" type="ORF">IX83_07560</name>
</gene>
<accession>A0A077DJ70</accession>
<dbReference type="NCBIfam" id="TIGR00557">
    <property type="entry name" value="pdxA"/>
    <property type="match status" value="1"/>
</dbReference>
<keyword evidence="3" id="KW-0520">NAD</keyword>
<evidence type="ECO:0000256" key="3">
    <source>
        <dbReference type="ARBA" id="ARBA00023027"/>
    </source>
</evidence>
<organism evidence="4 5">
    <name type="scientific">Basilea psittacipulmonis DSM 24701</name>
    <dbReference type="NCBI Taxonomy" id="1072685"/>
    <lineage>
        <taxon>Bacteria</taxon>
        <taxon>Pseudomonadati</taxon>
        <taxon>Pseudomonadota</taxon>
        <taxon>Betaproteobacteria</taxon>
        <taxon>Burkholderiales</taxon>
        <taxon>Alcaligenaceae</taxon>
        <taxon>Basilea</taxon>
    </lineage>
</organism>
<dbReference type="Proteomes" id="UP000028945">
    <property type="component" value="Chromosome"/>
</dbReference>
<dbReference type="EMBL" id="CP009238">
    <property type="protein sequence ID" value="AIL33168.1"/>
    <property type="molecule type" value="Genomic_DNA"/>
</dbReference>
<keyword evidence="2" id="KW-0560">Oxidoreductase</keyword>
<dbReference type="SUPFAM" id="SSF53659">
    <property type="entry name" value="Isocitrate/Isopropylmalate dehydrogenase-like"/>
    <property type="match status" value="1"/>
</dbReference>
<protein>
    <submittedName>
        <fullName evidence="4">4-hydroxythreonine-4-phosphate dehydrogenase</fullName>
    </submittedName>
</protein>
<evidence type="ECO:0000256" key="1">
    <source>
        <dbReference type="ARBA" id="ARBA00022723"/>
    </source>
</evidence>
<keyword evidence="5" id="KW-1185">Reference proteome</keyword>
<sequence length="310" mass="33357">MLPLGITMGDAAGIGPEIIIKTLASGRYAPESLLIYGDEAILKSTAKRLGYSDLFIPIRHCGFSLGEIKLGEIQAQAGKGAFLYLKTAIEDALSGKIKGITTAPLHKVSLKLAGYDYPGHTEILAELTHSPDVAMMLLNDEIRTLLATIHVPLSQVPALITRPSQERLIHLAHQVCLQLGISHPRIAIAGLNPHAGEEGRFGTEEQNIIIPAIQHMQSRGLQVSGPYPSDTVFMRARKGEFDIVIAQYHDQGLIPVKYLGLDKGVNVTVGLPIIRTSVDHGTAFDIAGQGIADPESLMTAIDVALNMEKI</sequence>
<keyword evidence="1" id="KW-0479">Metal-binding</keyword>
<dbReference type="STRING" id="1072685.IX83_07560"/>
<dbReference type="GO" id="GO:0051287">
    <property type="term" value="F:NAD binding"/>
    <property type="evidence" value="ECO:0007669"/>
    <property type="project" value="InterPro"/>
</dbReference>
<dbReference type="PANTHER" id="PTHR30004">
    <property type="entry name" value="4-HYDROXYTHREONINE-4-PHOSPHATE DEHYDROGENASE"/>
    <property type="match status" value="1"/>
</dbReference>